<accession>A0A8T2RSH9</accession>
<evidence type="ECO:0000313" key="2">
    <source>
        <dbReference type="Proteomes" id="UP000825935"/>
    </source>
</evidence>
<evidence type="ECO:0000313" key="1">
    <source>
        <dbReference type="EMBL" id="KAH7299439.1"/>
    </source>
</evidence>
<gene>
    <name evidence="1" type="ORF">KP509_24G011500</name>
</gene>
<dbReference type="EMBL" id="CM035429">
    <property type="protein sequence ID" value="KAH7299439.1"/>
    <property type="molecule type" value="Genomic_DNA"/>
</dbReference>
<name>A0A8T2RSH9_CERRI</name>
<protein>
    <submittedName>
        <fullName evidence="1">Uncharacterized protein</fullName>
    </submittedName>
</protein>
<reference evidence="1" key="1">
    <citation type="submission" date="2021-08" db="EMBL/GenBank/DDBJ databases">
        <title>WGS assembly of Ceratopteris richardii.</title>
        <authorList>
            <person name="Marchant D.B."/>
            <person name="Chen G."/>
            <person name="Jenkins J."/>
            <person name="Shu S."/>
            <person name="Leebens-Mack J."/>
            <person name="Grimwood J."/>
            <person name="Schmutz J."/>
            <person name="Soltis P."/>
            <person name="Soltis D."/>
            <person name="Chen Z.-H."/>
        </authorList>
    </citation>
    <scope>NUCLEOTIDE SEQUENCE</scope>
    <source>
        <strain evidence="1">Whitten #5841</strain>
        <tissue evidence="1">Leaf</tissue>
    </source>
</reference>
<dbReference type="Proteomes" id="UP000825935">
    <property type="component" value="Chromosome 24"/>
</dbReference>
<proteinExistence type="predicted"/>
<sequence length="83" mass="9286">MGRSFNRSCAISCQSFVLGTARLAETTKETEARIKMTTQQIADGIFLKERRQREDWEQRNKMIRFNGGTGDGIENVGTADGSL</sequence>
<comment type="caution">
    <text evidence="1">The sequence shown here is derived from an EMBL/GenBank/DDBJ whole genome shotgun (WGS) entry which is preliminary data.</text>
</comment>
<dbReference type="AlphaFoldDB" id="A0A8T2RSH9"/>
<organism evidence="1 2">
    <name type="scientific">Ceratopteris richardii</name>
    <name type="common">Triangle waterfern</name>
    <dbReference type="NCBI Taxonomy" id="49495"/>
    <lineage>
        <taxon>Eukaryota</taxon>
        <taxon>Viridiplantae</taxon>
        <taxon>Streptophyta</taxon>
        <taxon>Embryophyta</taxon>
        <taxon>Tracheophyta</taxon>
        <taxon>Polypodiopsida</taxon>
        <taxon>Polypodiidae</taxon>
        <taxon>Polypodiales</taxon>
        <taxon>Pteridineae</taxon>
        <taxon>Pteridaceae</taxon>
        <taxon>Parkerioideae</taxon>
        <taxon>Ceratopteris</taxon>
    </lineage>
</organism>
<keyword evidence="2" id="KW-1185">Reference proteome</keyword>